<dbReference type="Proteomes" id="UP000790709">
    <property type="component" value="Unassembled WGS sequence"/>
</dbReference>
<dbReference type="EMBL" id="MU266636">
    <property type="protein sequence ID" value="KAH7919714.1"/>
    <property type="molecule type" value="Genomic_DNA"/>
</dbReference>
<protein>
    <submittedName>
        <fullName evidence="1">Uncharacterized protein</fullName>
    </submittedName>
</protein>
<evidence type="ECO:0000313" key="1">
    <source>
        <dbReference type="EMBL" id="KAH7919714.1"/>
    </source>
</evidence>
<organism evidence="1 2">
    <name type="scientific">Leucogyrophana mollusca</name>
    <dbReference type="NCBI Taxonomy" id="85980"/>
    <lineage>
        <taxon>Eukaryota</taxon>
        <taxon>Fungi</taxon>
        <taxon>Dikarya</taxon>
        <taxon>Basidiomycota</taxon>
        <taxon>Agaricomycotina</taxon>
        <taxon>Agaricomycetes</taxon>
        <taxon>Agaricomycetidae</taxon>
        <taxon>Boletales</taxon>
        <taxon>Boletales incertae sedis</taxon>
        <taxon>Leucogyrophana</taxon>
    </lineage>
</organism>
<evidence type="ECO:0000313" key="2">
    <source>
        <dbReference type="Proteomes" id="UP000790709"/>
    </source>
</evidence>
<comment type="caution">
    <text evidence="1">The sequence shown here is derived from an EMBL/GenBank/DDBJ whole genome shotgun (WGS) entry which is preliminary data.</text>
</comment>
<proteinExistence type="predicted"/>
<name>A0ACB8B375_9AGAM</name>
<sequence>MVQVYRSSSIPPPTPPPQLAQSAPFLISTAFPPTSPDSFHPSDLILLSSDLVFFHVHRSALQAASTRAFRISFPSLPPSSSDIVEPVISIPESSTTLNIILHSIYGQSSFRFAPSFEALSAAVAALLPNELSVREFVALTSPLGALILAHAPLHPIEAYALAAQYDLHDLAVVTSSHLLSFNLSSVTDELAEQIGPRYLKRLFLLHFGRIEALKRLLMPPPHPHPATPTCPFTAQSKVVRAWTLMAAYLIWDCGVDLSTETIKSIMGPMADHIQCPICRDSLKSRMQTLVVQWTNIKVSYRSHINL</sequence>
<accession>A0ACB8B375</accession>
<gene>
    <name evidence="1" type="ORF">BV22DRAFT_1022514</name>
</gene>
<keyword evidence="2" id="KW-1185">Reference proteome</keyword>
<reference evidence="1" key="1">
    <citation type="journal article" date="2021" name="New Phytol.">
        <title>Evolutionary innovations through gain and loss of genes in the ectomycorrhizal Boletales.</title>
        <authorList>
            <person name="Wu G."/>
            <person name="Miyauchi S."/>
            <person name="Morin E."/>
            <person name="Kuo A."/>
            <person name="Drula E."/>
            <person name="Varga T."/>
            <person name="Kohler A."/>
            <person name="Feng B."/>
            <person name="Cao Y."/>
            <person name="Lipzen A."/>
            <person name="Daum C."/>
            <person name="Hundley H."/>
            <person name="Pangilinan J."/>
            <person name="Johnson J."/>
            <person name="Barry K."/>
            <person name="LaButti K."/>
            <person name="Ng V."/>
            <person name="Ahrendt S."/>
            <person name="Min B."/>
            <person name="Choi I.G."/>
            <person name="Park H."/>
            <person name="Plett J.M."/>
            <person name="Magnuson J."/>
            <person name="Spatafora J.W."/>
            <person name="Nagy L.G."/>
            <person name="Henrissat B."/>
            <person name="Grigoriev I.V."/>
            <person name="Yang Z.L."/>
            <person name="Xu J."/>
            <person name="Martin F.M."/>
        </authorList>
    </citation>
    <scope>NUCLEOTIDE SEQUENCE</scope>
    <source>
        <strain evidence="1">KUC20120723A-06</strain>
    </source>
</reference>